<organism evidence="1 2">
    <name type="scientific">Zophobas morio</name>
    <dbReference type="NCBI Taxonomy" id="2755281"/>
    <lineage>
        <taxon>Eukaryota</taxon>
        <taxon>Metazoa</taxon>
        <taxon>Ecdysozoa</taxon>
        <taxon>Arthropoda</taxon>
        <taxon>Hexapoda</taxon>
        <taxon>Insecta</taxon>
        <taxon>Pterygota</taxon>
        <taxon>Neoptera</taxon>
        <taxon>Endopterygota</taxon>
        <taxon>Coleoptera</taxon>
        <taxon>Polyphaga</taxon>
        <taxon>Cucujiformia</taxon>
        <taxon>Tenebrionidae</taxon>
        <taxon>Zophobas</taxon>
    </lineage>
</organism>
<proteinExistence type="predicted"/>
<accession>A0AA38MPP6</accession>
<sequence>MYKIIPTEIDLTRLYFSHYPDYSDRSRRWFPFKPPRGPSGNASVTVCRQVWNTHRDLRFQSSSPYILEPIDVVPERCMGLFRNNVLYNVL</sequence>
<evidence type="ECO:0000313" key="2">
    <source>
        <dbReference type="Proteomes" id="UP001168821"/>
    </source>
</evidence>
<gene>
    <name evidence="1" type="ORF">Zmor_001954</name>
</gene>
<comment type="caution">
    <text evidence="1">The sequence shown here is derived from an EMBL/GenBank/DDBJ whole genome shotgun (WGS) entry which is preliminary data.</text>
</comment>
<reference evidence="1" key="1">
    <citation type="journal article" date="2023" name="G3 (Bethesda)">
        <title>Whole genome assemblies of Zophobas morio and Tenebrio molitor.</title>
        <authorList>
            <person name="Kaur S."/>
            <person name="Stinson S.A."/>
            <person name="diCenzo G.C."/>
        </authorList>
    </citation>
    <scope>NUCLEOTIDE SEQUENCE</scope>
    <source>
        <strain evidence="1">QUZm001</strain>
    </source>
</reference>
<evidence type="ECO:0000313" key="1">
    <source>
        <dbReference type="EMBL" id="KAJ3666515.1"/>
    </source>
</evidence>
<dbReference type="AlphaFoldDB" id="A0AA38MPP6"/>
<protein>
    <submittedName>
        <fullName evidence="1">Uncharacterized protein</fullName>
    </submittedName>
</protein>
<dbReference type="EMBL" id="JALNTZ010000001">
    <property type="protein sequence ID" value="KAJ3666515.1"/>
    <property type="molecule type" value="Genomic_DNA"/>
</dbReference>
<keyword evidence="2" id="KW-1185">Reference proteome</keyword>
<dbReference type="Proteomes" id="UP001168821">
    <property type="component" value="Unassembled WGS sequence"/>
</dbReference>
<name>A0AA38MPP6_9CUCU</name>